<evidence type="ECO:0000313" key="3">
    <source>
        <dbReference type="EMBL" id="MBV7257841.1"/>
    </source>
</evidence>
<gene>
    <name evidence="3" type="ORF">KCG44_13730</name>
</gene>
<sequence length="204" mass="20404">MSTGNLIFVGAACLALAACDSGNDAREASRGEGRETASGAFGETGSGGSYSVREDGEETTLTVATDGENGDVQIRSGGSAGAYLPDFAPLYPGAEIDPDAAGAAAGMMSAPGGAFSQNMGVEGDGFEGGMVSFSSDDEAADIVAFYRARARDAGLEVENIMDTGSMHVFAASHAGTGRTLQVMVFPGHSGSGSQAMLIAGRQAP</sequence>
<dbReference type="RefSeq" id="WP_218446687.1">
    <property type="nucleotide sequence ID" value="NZ_JAGSPA010000005.1"/>
</dbReference>
<feature type="region of interest" description="Disordered" evidence="1">
    <location>
        <begin position="24"/>
        <end position="54"/>
    </location>
</feature>
<dbReference type="Proteomes" id="UP000722336">
    <property type="component" value="Unassembled WGS sequence"/>
</dbReference>
<evidence type="ECO:0000256" key="1">
    <source>
        <dbReference type="SAM" id="MobiDB-lite"/>
    </source>
</evidence>
<comment type="caution">
    <text evidence="3">The sequence shown here is derived from an EMBL/GenBank/DDBJ whole genome shotgun (WGS) entry which is preliminary data.</text>
</comment>
<protein>
    <recommendedName>
        <fullName evidence="5">Lipoprotein</fullName>
    </recommendedName>
</protein>
<feature type="chain" id="PRO_5046392628" description="Lipoprotein" evidence="2">
    <location>
        <begin position="18"/>
        <end position="204"/>
    </location>
</feature>
<keyword evidence="4" id="KW-1185">Reference proteome</keyword>
<reference evidence="3 4" key="1">
    <citation type="submission" date="2021-04" db="EMBL/GenBank/DDBJ databases">
        <authorList>
            <person name="Pira H."/>
            <person name="Risdian C."/>
            <person name="Wink J."/>
        </authorList>
    </citation>
    <scope>NUCLEOTIDE SEQUENCE [LARGE SCALE GENOMIC DNA]</scope>
    <source>
        <strain evidence="3 4">WHA3</strain>
    </source>
</reference>
<evidence type="ECO:0008006" key="5">
    <source>
        <dbReference type="Google" id="ProtNLM"/>
    </source>
</evidence>
<feature type="signal peptide" evidence="2">
    <location>
        <begin position="1"/>
        <end position="17"/>
    </location>
</feature>
<proteinExistence type="predicted"/>
<organism evidence="3 4">
    <name type="scientific">Pacificimonas pallii</name>
    <dbReference type="NCBI Taxonomy" id="2827236"/>
    <lineage>
        <taxon>Bacteria</taxon>
        <taxon>Pseudomonadati</taxon>
        <taxon>Pseudomonadota</taxon>
        <taxon>Alphaproteobacteria</taxon>
        <taxon>Sphingomonadales</taxon>
        <taxon>Sphingosinicellaceae</taxon>
        <taxon>Pacificimonas</taxon>
    </lineage>
</organism>
<keyword evidence="2" id="KW-0732">Signal</keyword>
<feature type="compositionally biased region" description="Basic and acidic residues" evidence="1">
    <location>
        <begin position="24"/>
        <end position="35"/>
    </location>
</feature>
<name>A0ABS6SHN0_9SPHN</name>
<evidence type="ECO:0000313" key="4">
    <source>
        <dbReference type="Proteomes" id="UP000722336"/>
    </source>
</evidence>
<accession>A0ABS6SHN0</accession>
<dbReference type="EMBL" id="JAGSPA010000005">
    <property type="protein sequence ID" value="MBV7257841.1"/>
    <property type="molecule type" value="Genomic_DNA"/>
</dbReference>
<evidence type="ECO:0000256" key="2">
    <source>
        <dbReference type="SAM" id="SignalP"/>
    </source>
</evidence>